<proteinExistence type="predicted"/>
<evidence type="ECO:0000256" key="1">
    <source>
        <dbReference type="SAM" id="Phobius"/>
    </source>
</evidence>
<dbReference type="Proteomes" id="UP000050535">
    <property type="component" value="Unassembled WGS sequence"/>
</dbReference>
<reference evidence="3" key="1">
    <citation type="submission" date="2013-11" db="EMBL/GenBank/DDBJ databases">
        <authorList>
            <person name="Hoang H.T."/>
            <person name="Killian M.L."/>
            <person name="Madson D.M."/>
            <person name="Arruda P.H.E."/>
            <person name="Sun D."/>
            <person name="Schwartz K.J."/>
            <person name="Yoon K."/>
        </authorList>
    </citation>
    <scope>NUCLEOTIDE SEQUENCE [LARGE SCALE GENOMIC DNA]</scope>
    <source>
        <strain evidence="3">CDK2</strain>
    </source>
</reference>
<name>A0A0P7GB98_9EURY</name>
<organism evidence="2 3">
    <name type="scientific">Halolamina pelagica</name>
    <dbReference type="NCBI Taxonomy" id="699431"/>
    <lineage>
        <taxon>Archaea</taxon>
        <taxon>Methanobacteriati</taxon>
        <taxon>Methanobacteriota</taxon>
        <taxon>Stenosarchaea group</taxon>
        <taxon>Halobacteria</taxon>
        <taxon>Halobacteriales</taxon>
        <taxon>Haloferacaceae</taxon>
    </lineage>
</organism>
<dbReference type="EMBL" id="LGUC01000001">
    <property type="protein sequence ID" value="KPN30885.1"/>
    <property type="molecule type" value="Genomic_DNA"/>
</dbReference>
<keyword evidence="1" id="KW-1133">Transmembrane helix</keyword>
<accession>A0A0P7GB98</accession>
<comment type="caution">
    <text evidence="2">The sequence shown here is derived from an EMBL/GenBank/DDBJ whole genome shotgun (WGS) entry which is preliminary data.</text>
</comment>
<keyword evidence="1" id="KW-0812">Transmembrane</keyword>
<evidence type="ECO:0000313" key="3">
    <source>
        <dbReference type="Proteomes" id="UP000050535"/>
    </source>
</evidence>
<keyword evidence="3" id="KW-1185">Reference proteome</keyword>
<feature type="transmembrane region" description="Helical" evidence="1">
    <location>
        <begin position="17"/>
        <end position="35"/>
    </location>
</feature>
<sequence length="39" mass="4345">MIDADDLARRWMDLGEGWQAVLLGLLLVAAVRLGLPIPW</sequence>
<evidence type="ECO:0000313" key="2">
    <source>
        <dbReference type="EMBL" id="KPN30885.1"/>
    </source>
</evidence>
<gene>
    <name evidence="2" type="ORF">SY89_01625</name>
</gene>
<protein>
    <submittedName>
        <fullName evidence="2">Uncharacterized protein</fullName>
    </submittedName>
</protein>
<dbReference type="STRING" id="699431.SY89_01625"/>
<keyword evidence="1" id="KW-0472">Membrane</keyword>
<dbReference type="AlphaFoldDB" id="A0A0P7GB98"/>